<dbReference type="GO" id="GO:0004519">
    <property type="term" value="F:endonuclease activity"/>
    <property type="evidence" value="ECO:0007669"/>
    <property type="project" value="UniProtKB-KW"/>
</dbReference>
<keyword evidence="4" id="KW-0255">Endonuclease</keyword>
<keyword evidence="3" id="KW-0540">Nuclease</keyword>
<protein>
    <recommendedName>
        <fullName evidence="6">Putative mRNA interferase YoeB</fullName>
    </recommendedName>
</protein>
<keyword evidence="5 7" id="KW-0378">Hydrolase</keyword>
<evidence type="ECO:0000256" key="6">
    <source>
        <dbReference type="ARBA" id="ARBA00030388"/>
    </source>
</evidence>
<dbReference type="Pfam" id="PF06769">
    <property type="entry name" value="YoeB_toxin"/>
    <property type="match status" value="1"/>
</dbReference>
<dbReference type="PANTHER" id="PTHR38039:SF1">
    <property type="entry name" value="TOXIN YOEB"/>
    <property type="match status" value="1"/>
</dbReference>
<dbReference type="EMBL" id="CP012801">
    <property type="protein sequence ID" value="ALJ61763.1"/>
    <property type="molecule type" value="Genomic_DNA"/>
</dbReference>
<evidence type="ECO:0000256" key="4">
    <source>
        <dbReference type="ARBA" id="ARBA00022759"/>
    </source>
</evidence>
<keyword evidence="2" id="KW-1277">Toxin-antitoxin system</keyword>
<dbReference type="GO" id="GO:0045892">
    <property type="term" value="P:negative regulation of DNA-templated transcription"/>
    <property type="evidence" value="ECO:0007669"/>
    <property type="project" value="TreeGrafter"/>
</dbReference>
<sequence length="93" mass="10605">MKYIIEFEAKAIEDLAKLKKSGNKALITKIERLLLEIAEHPTVGTGQVEALKGILSGYWSRRIDKFNRIIYTIEEEIVTVTIISAKGHYGDKW</sequence>
<reference evidence="7 8" key="1">
    <citation type="journal article" date="2015" name="Science">
        <title>Genetic determinants of in vivo fitness and diet responsiveness in multiple human gut Bacteroides.</title>
        <authorList>
            <person name="Wu M."/>
            <person name="McNulty N.P."/>
            <person name="Rodionov D.A."/>
            <person name="Khoroshkin M.S."/>
            <person name="Griffin N.W."/>
            <person name="Cheng J."/>
            <person name="Latreille P."/>
            <person name="Kerstetter R.A."/>
            <person name="Terrapon N."/>
            <person name="Henrissat B."/>
            <person name="Osterman A.L."/>
            <person name="Gordon J.I."/>
        </authorList>
    </citation>
    <scope>NUCLEOTIDE SEQUENCE [LARGE SCALE GENOMIC DNA]</scope>
    <source>
        <strain evidence="7 8">WH2</strain>
    </source>
</reference>
<dbReference type="PATRIC" id="fig|246787.4.peg.4700"/>
<proteinExistence type="inferred from homology"/>
<dbReference type="GO" id="GO:0006401">
    <property type="term" value="P:RNA catabolic process"/>
    <property type="evidence" value="ECO:0007669"/>
    <property type="project" value="InterPro"/>
</dbReference>
<evidence type="ECO:0000256" key="3">
    <source>
        <dbReference type="ARBA" id="ARBA00022722"/>
    </source>
</evidence>
<dbReference type="PANTHER" id="PTHR38039">
    <property type="entry name" value="TOXIN YOEB"/>
    <property type="match status" value="1"/>
</dbReference>
<dbReference type="GO" id="GO:0016787">
    <property type="term" value="F:hydrolase activity"/>
    <property type="evidence" value="ECO:0007669"/>
    <property type="project" value="UniProtKB-KW"/>
</dbReference>
<evidence type="ECO:0000256" key="5">
    <source>
        <dbReference type="ARBA" id="ARBA00022801"/>
    </source>
</evidence>
<dbReference type="Gene3D" id="3.30.2310.20">
    <property type="entry name" value="RelE-like"/>
    <property type="match status" value="1"/>
</dbReference>
<dbReference type="NCBIfam" id="TIGR02385">
    <property type="entry name" value="RelE_StbE"/>
    <property type="match status" value="1"/>
</dbReference>
<dbReference type="RefSeq" id="WP_029428589.1">
    <property type="nucleotide sequence ID" value="NZ_CP012801.1"/>
</dbReference>
<dbReference type="InterPro" id="IPR009614">
    <property type="entry name" value="YoeB_toxin"/>
</dbReference>
<dbReference type="NCBIfam" id="TIGR02116">
    <property type="entry name" value="toxin_Txe_YoeB"/>
    <property type="match status" value="1"/>
</dbReference>
<evidence type="ECO:0000313" key="7">
    <source>
        <dbReference type="EMBL" id="ALJ61763.1"/>
    </source>
</evidence>
<dbReference type="Proteomes" id="UP000061809">
    <property type="component" value="Chromosome"/>
</dbReference>
<dbReference type="AlphaFoldDB" id="A0A0N7IG18"/>
<evidence type="ECO:0000256" key="2">
    <source>
        <dbReference type="ARBA" id="ARBA00022649"/>
    </source>
</evidence>
<accession>A0A0N7IG18</accession>
<evidence type="ECO:0000313" key="8">
    <source>
        <dbReference type="Proteomes" id="UP000061809"/>
    </source>
</evidence>
<dbReference type="KEGG" id="bcel:BcellWH2_04548"/>
<comment type="similarity">
    <text evidence="1">Belongs to the YoeB family.</text>
</comment>
<organism evidence="7 8">
    <name type="scientific">Bacteroides cellulosilyticus</name>
    <dbReference type="NCBI Taxonomy" id="246787"/>
    <lineage>
        <taxon>Bacteria</taxon>
        <taxon>Pseudomonadati</taxon>
        <taxon>Bacteroidota</taxon>
        <taxon>Bacteroidia</taxon>
        <taxon>Bacteroidales</taxon>
        <taxon>Bacteroidaceae</taxon>
        <taxon>Bacteroides</taxon>
    </lineage>
</organism>
<dbReference type="InterPro" id="IPR035093">
    <property type="entry name" value="RelE/ParE_toxin_dom_sf"/>
</dbReference>
<dbReference type="SUPFAM" id="SSF143011">
    <property type="entry name" value="RelE-like"/>
    <property type="match status" value="1"/>
</dbReference>
<dbReference type="InterPro" id="IPR007712">
    <property type="entry name" value="RelE/ParE_toxin"/>
</dbReference>
<name>A0A0N7IG18_9BACE</name>
<gene>
    <name evidence="7" type="primary">relK</name>
    <name evidence="7" type="ORF">BcellWH2_04548</name>
</gene>
<evidence type="ECO:0000256" key="1">
    <source>
        <dbReference type="ARBA" id="ARBA00008172"/>
    </source>
</evidence>